<dbReference type="Gene3D" id="3.30.1490.480">
    <property type="entry name" value="Endolytic murein transglycosylase"/>
    <property type="match status" value="1"/>
</dbReference>
<dbReference type="EMBL" id="DVFO01000025">
    <property type="protein sequence ID" value="HIQ60481.1"/>
    <property type="molecule type" value="Genomic_DNA"/>
</dbReference>
<evidence type="ECO:0000256" key="4">
    <source>
        <dbReference type="ARBA" id="ARBA00023136"/>
    </source>
</evidence>
<keyword evidence="1 7" id="KW-1003">Cell membrane</keyword>
<feature type="compositionally biased region" description="Basic residues" evidence="8">
    <location>
        <begin position="15"/>
        <end position="26"/>
    </location>
</feature>
<organism evidence="9 10">
    <name type="scientific">Candidatus Enterenecus faecium</name>
    <dbReference type="NCBI Taxonomy" id="2840780"/>
    <lineage>
        <taxon>Bacteria</taxon>
        <taxon>Bacillati</taxon>
        <taxon>Bacillota</taxon>
        <taxon>Clostridia</taxon>
        <taxon>Eubacteriales</taxon>
        <taxon>Candidatus Enterenecus</taxon>
    </lineage>
</organism>
<dbReference type="GO" id="GO:0009252">
    <property type="term" value="P:peptidoglycan biosynthetic process"/>
    <property type="evidence" value="ECO:0007669"/>
    <property type="project" value="UniProtKB-UniRule"/>
</dbReference>
<dbReference type="InterPro" id="IPR003770">
    <property type="entry name" value="MLTG-like"/>
</dbReference>
<dbReference type="GO" id="GO:0005886">
    <property type="term" value="C:plasma membrane"/>
    <property type="evidence" value="ECO:0007669"/>
    <property type="project" value="UniProtKB-SubCell"/>
</dbReference>
<evidence type="ECO:0000256" key="6">
    <source>
        <dbReference type="ARBA" id="ARBA00023316"/>
    </source>
</evidence>
<keyword evidence="6 7" id="KW-0961">Cell wall biogenesis/degradation</keyword>
<proteinExistence type="inferred from homology"/>
<reference evidence="9" key="1">
    <citation type="submission" date="2020-10" db="EMBL/GenBank/DDBJ databases">
        <authorList>
            <person name="Gilroy R."/>
        </authorList>
    </citation>
    <scope>NUCLEOTIDE SEQUENCE</scope>
    <source>
        <strain evidence="9">ChiGjej2B2-12916</strain>
    </source>
</reference>
<dbReference type="PANTHER" id="PTHR30518:SF2">
    <property type="entry name" value="ENDOLYTIC MUREIN TRANSGLYCOSYLASE"/>
    <property type="match status" value="1"/>
</dbReference>
<dbReference type="PANTHER" id="PTHR30518">
    <property type="entry name" value="ENDOLYTIC MUREIN TRANSGLYCOSYLASE"/>
    <property type="match status" value="1"/>
</dbReference>
<evidence type="ECO:0000256" key="7">
    <source>
        <dbReference type="HAMAP-Rule" id="MF_02065"/>
    </source>
</evidence>
<keyword evidence="5 7" id="KW-0456">Lyase</keyword>
<feature type="site" description="Important for catalytic activity" evidence="7">
    <location>
        <position position="253"/>
    </location>
</feature>
<evidence type="ECO:0000256" key="8">
    <source>
        <dbReference type="SAM" id="MobiDB-lite"/>
    </source>
</evidence>
<keyword evidence="2 7" id="KW-0812">Transmembrane</keyword>
<comment type="similarity">
    <text evidence="7">Belongs to the transglycosylase MltG family.</text>
</comment>
<sequence length="371" mass="42486">MSEQRSHAPQEPQRRPRVSRNRKKTHRTKAASALLYVLFVVGLSAVLATVGWIWANDLLALNKEYTSAIVKVENDEKFSDVVDSLKDNGLIEYKFLFHLYGLFSNASDKITPGTYELNTDMDYRALVTNMSSSSSTRQTIDITIQEGYTIDQIFQLLEEKGVTTVEQLQDMSANWDYNFSWLKDLPLGDYHRLEGYLFPDTYTFYLGEDPKYVINKMLVNFESKMEDYMDQFNEESKYSLHDIVTIASMIEKETDGEDYAKISSVIYNRLENTNAETQGYLQIDATLVYLNGGKVPTEADKAIDSPYNTYLYKGLPAGPISNPGMTALYAALNPENTSYYYYVLNPETKKHEFTKTYAQHQALVEKYGVEE</sequence>
<feature type="region of interest" description="Disordered" evidence="8">
    <location>
        <begin position="1"/>
        <end position="26"/>
    </location>
</feature>
<accession>A0A9D0YSF9</accession>
<dbReference type="HAMAP" id="MF_02065">
    <property type="entry name" value="MltG"/>
    <property type="match status" value="1"/>
</dbReference>
<name>A0A9D0YSF9_9FIRM</name>
<dbReference type="Pfam" id="PF02618">
    <property type="entry name" value="YceG"/>
    <property type="match status" value="1"/>
</dbReference>
<evidence type="ECO:0000256" key="2">
    <source>
        <dbReference type="ARBA" id="ARBA00022692"/>
    </source>
</evidence>
<evidence type="ECO:0000256" key="3">
    <source>
        <dbReference type="ARBA" id="ARBA00022989"/>
    </source>
</evidence>
<dbReference type="GO" id="GO:0071555">
    <property type="term" value="P:cell wall organization"/>
    <property type="evidence" value="ECO:0007669"/>
    <property type="project" value="UniProtKB-KW"/>
</dbReference>
<feature type="compositionally biased region" description="Basic and acidic residues" evidence="8">
    <location>
        <begin position="1"/>
        <end position="14"/>
    </location>
</feature>
<feature type="transmembrane region" description="Helical" evidence="7">
    <location>
        <begin position="33"/>
        <end position="55"/>
    </location>
</feature>
<evidence type="ECO:0000313" key="10">
    <source>
        <dbReference type="Proteomes" id="UP000886879"/>
    </source>
</evidence>
<dbReference type="AlphaFoldDB" id="A0A9D0YSF9"/>
<comment type="subcellular location">
    <subcellularLocation>
        <location evidence="7">Cell membrane</location>
        <topology evidence="7">Single-pass membrane protein</topology>
    </subcellularLocation>
</comment>
<dbReference type="Proteomes" id="UP000886879">
    <property type="component" value="Unassembled WGS sequence"/>
</dbReference>
<dbReference type="NCBIfam" id="TIGR00247">
    <property type="entry name" value="endolytic transglycosylase MltG"/>
    <property type="match status" value="1"/>
</dbReference>
<evidence type="ECO:0000256" key="5">
    <source>
        <dbReference type="ARBA" id="ARBA00023239"/>
    </source>
</evidence>
<reference evidence="9" key="2">
    <citation type="journal article" date="2021" name="PeerJ">
        <title>Extensive microbial diversity within the chicken gut microbiome revealed by metagenomics and culture.</title>
        <authorList>
            <person name="Gilroy R."/>
            <person name="Ravi A."/>
            <person name="Getino M."/>
            <person name="Pursley I."/>
            <person name="Horton D.L."/>
            <person name="Alikhan N.F."/>
            <person name="Baker D."/>
            <person name="Gharbi K."/>
            <person name="Hall N."/>
            <person name="Watson M."/>
            <person name="Adriaenssens E.M."/>
            <person name="Foster-Nyarko E."/>
            <person name="Jarju S."/>
            <person name="Secka A."/>
            <person name="Antonio M."/>
            <person name="Oren A."/>
            <person name="Chaudhuri R.R."/>
            <person name="La Ragione R."/>
            <person name="Hildebrand F."/>
            <person name="Pallen M.J."/>
        </authorList>
    </citation>
    <scope>NUCLEOTIDE SEQUENCE</scope>
    <source>
        <strain evidence="9">ChiGjej2B2-12916</strain>
    </source>
</reference>
<dbReference type="GO" id="GO:0008932">
    <property type="term" value="F:lytic endotransglycosylase activity"/>
    <property type="evidence" value="ECO:0007669"/>
    <property type="project" value="UniProtKB-UniRule"/>
</dbReference>
<evidence type="ECO:0000256" key="1">
    <source>
        <dbReference type="ARBA" id="ARBA00022475"/>
    </source>
</evidence>
<evidence type="ECO:0000313" key="9">
    <source>
        <dbReference type="EMBL" id="HIQ60481.1"/>
    </source>
</evidence>
<comment type="catalytic activity">
    <reaction evidence="7">
        <text>a peptidoglycan chain = a peptidoglycan chain with N-acetyl-1,6-anhydromuramyl-[peptide] at the reducing end + a peptidoglycan chain with N-acetylglucosamine at the non-reducing end.</text>
        <dbReference type="EC" id="4.2.2.29"/>
    </reaction>
</comment>
<dbReference type="EC" id="4.2.2.29" evidence="7"/>
<gene>
    <name evidence="7 9" type="primary">mltG</name>
    <name evidence="9" type="ORF">IAD31_02650</name>
</gene>
<keyword evidence="3 7" id="KW-1133">Transmembrane helix</keyword>
<comment type="caution">
    <text evidence="9">The sequence shown here is derived from an EMBL/GenBank/DDBJ whole genome shotgun (WGS) entry which is preliminary data.</text>
</comment>
<protein>
    <recommendedName>
        <fullName evidence="7">Endolytic murein transglycosylase</fullName>
        <ecNumber evidence="7">4.2.2.29</ecNumber>
    </recommendedName>
    <alternativeName>
        <fullName evidence="7">Peptidoglycan lytic transglycosylase</fullName>
    </alternativeName>
    <alternativeName>
        <fullName evidence="7">Peptidoglycan polymerization terminase</fullName>
    </alternativeName>
</protein>
<keyword evidence="4 7" id="KW-0472">Membrane</keyword>
<comment type="function">
    <text evidence="7">Functions as a peptidoglycan terminase that cleaves nascent peptidoglycan strands endolytically to terminate their elongation.</text>
</comment>